<dbReference type="Proteomes" id="UP000254332">
    <property type="component" value="Unassembled WGS sequence"/>
</dbReference>
<dbReference type="Gene3D" id="6.20.450.20">
    <property type="match status" value="1"/>
</dbReference>
<organism evidence="1 2">
    <name type="scientific">Salmonella enterica</name>
    <name type="common">Salmonella choleraesuis</name>
    <dbReference type="NCBI Taxonomy" id="28901"/>
    <lineage>
        <taxon>Bacteria</taxon>
        <taxon>Pseudomonadati</taxon>
        <taxon>Pseudomonadota</taxon>
        <taxon>Gammaproteobacteria</taxon>
        <taxon>Enterobacterales</taxon>
        <taxon>Enterobacteriaceae</taxon>
        <taxon>Salmonella</taxon>
    </lineage>
</organism>
<proteinExistence type="predicted"/>
<evidence type="ECO:0008006" key="3">
    <source>
        <dbReference type="Google" id="ProtNLM"/>
    </source>
</evidence>
<dbReference type="AlphaFoldDB" id="A0A379SE05"/>
<evidence type="ECO:0000313" key="1">
    <source>
        <dbReference type="EMBL" id="SUG27809.1"/>
    </source>
</evidence>
<dbReference type="EMBL" id="UGWQ01000004">
    <property type="protein sequence ID" value="SUG27809.1"/>
    <property type="molecule type" value="Genomic_DNA"/>
</dbReference>
<protein>
    <recommendedName>
        <fullName evidence="3">YacA</fullName>
    </recommendedName>
</protein>
<accession>A0A379SE05</accession>
<dbReference type="CDD" id="cd21631">
    <property type="entry name" value="RHH_CopG_NikR-like"/>
    <property type="match status" value="1"/>
</dbReference>
<sequence>MSQVNMSLRIDAELKDAFMAAAKSMDRNGSQLIRDFMRQTVEGQHNAWFREQVNAGRQQLERGEVLPHDMVEASAAAWRNEMMKKAAGK</sequence>
<name>A0A379SE05_SALER</name>
<evidence type="ECO:0000313" key="2">
    <source>
        <dbReference type="Proteomes" id="UP000254332"/>
    </source>
</evidence>
<reference evidence="1 2" key="1">
    <citation type="submission" date="2018-06" db="EMBL/GenBank/DDBJ databases">
        <authorList>
            <consortium name="Pathogen Informatics"/>
            <person name="Doyle S."/>
        </authorList>
    </citation>
    <scope>NUCLEOTIDE SEQUENCE [LARGE SCALE GENOMIC DNA]</scope>
    <source>
        <strain evidence="1 2">NCTC10718</strain>
    </source>
</reference>
<gene>
    <name evidence="1" type="ORF">NCTC10718_05139</name>
</gene>